<keyword evidence="2" id="KW-1185">Reference proteome</keyword>
<dbReference type="PROSITE" id="PS51257">
    <property type="entry name" value="PROKAR_LIPOPROTEIN"/>
    <property type="match status" value="1"/>
</dbReference>
<proteinExistence type="predicted"/>
<name>A0ABW3NU16_9FLAO</name>
<organism evidence="1 2">
    <name type="scientific">Salegentibacter chungangensis</name>
    <dbReference type="NCBI Taxonomy" id="1335724"/>
    <lineage>
        <taxon>Bacteria</taxon>
        <taxon>Pseudomonadati</taxon>
        <taxon>Bacteroidota</taxon>
        <taxon>Flavobacteriia</taxon>
        <taxon>Flavobacteriales</taxon>
        <taxon>Flavobacteriaceae</taxon>
        <taxon>Salegentibacter</taxon>
    </lineage>
</organism>
<accession>A0ABW3NU16</accession>
<evidence type="ECO:0008006" key="3">
    <source>
        <dbReference type="Google" id="ProtNLM"/>
    </source>
</evidence>
<reference evidence="2" key="1">
    <citation type="journal article" date="2019" name="Int. J. Syst. Evol. Microbiol.">
        <title>The Global Catalogue of Microorganisms (GCM) 10K type strain sequencing project: providing services to taxonomists for standard genome sequencing and annotation.</title>
        <authorList>
            <consortium name="The Broad Institute Genomics Platform"/>
            <consortium name="The Broad Institute Genome Sequencing Center for Infectious Disease"/>
            <person name="Wu L."/>
            <person name="Ma J."/>
        </authorList>
    </citation>
    <scope>NUCLEOTIDE SEQUENCE [LARGE SCALE GENOMIC DNA]</scope>
    <source>
        <strain evidence="2">CCUG 64793</strain>
    </source>
</reference>
<gene>
    <name evidence="1" type="ORF">ACFQ3Q_10410</name>
</gene>
<dbReference type="EMBL" id="JBHTLI010000001">
    <property type="protein sequence ID" value="MFD1096161.1"/>
    <property type="molecule type" value="Genomic_DNA"/>
</dbReference>
<protein>
    <recommendedName>
        <fullName evidence="3">DUF4377 domain-containing protein</fullName>
    </recommendedName>
</protein>
<sequence>MKNLLTLLSVMLLILGCSDDGTPSEKVNIRLRNLSSYDFSNVVVGTPGGTVNYGNIPSRGITEYESFETAYRYAFIELQIDGDTFTIQPIDYVGETPLENGNYTYEINANDSQERYGRLILRLRED</sequence>
<dbReference type="RefSeq" id="WP_380745452.1">
    <property type="nucleotide sequence ID" value="NZ_JBHTLI010000001.1"/>
</dbReference>
<comment type="caution">
    <text evidence="1">The sequence shown here is derived from an EMBL/GenBank/DDBJ whole genome shotgun (WGS) entry which is preliminary data.</text>
</comment>
<dbReference type="Proteomes" id="UP001597131">
    <property type="component" value="Unassembled WGS sequence"/>
</dbReference>
<evidence type="ECO:0000313" key="1">
    <source>
        <dbReference type="EMBL" id="MFD1096161.1"/>
    </source>
</evidence>
<evidence type="ECO:0000313" key="2">
    <source>
        <dbReference type="Proteomes" id="UP001597131"/>
    </source>
</evidence>